<keyword evidence="3 5" id="KW-1133">Transmembrane helix</keyword>
<dbReference type="SUPFAM" id="SSF81321">
    <property type="entry name" value="Family A G protein-coupled receptor-like"/>
    <property type="match status" value="1"/>
</dbReference>
<organism evidence="7 8">
    <name type="scientific">Steinernema hermaphroditum</name>
    <dbReference type="NCBI Taxonomy" id="289476"/>
    <lineage>
        <taxon>Eukaryota</taxon>
        <taxon>Metazoa</taxon>
        <taxon>Ecdysozoa</taxon>
        <taxon>Nematoda</taxon>
        <taxon>Chromadorea</taxon>
        <taxon>Rhabditida</taxon>
        <taxon>Tylenchina</taxon>
        <taxon>Panagrolaimomorpha</taxon>
        <taxon>Strongyloidoidea</taxon>
        <taxon>Steinernematidae</taxon>
        <taxon>Steinernema</taxon>
    </lineage>
</organism>
<dbReference type="PANTHER" id="PTHR23017">
    <property type="entry name" value="SERPENTINE RECEPTOR, CLASS X"/>
    <property type="match status" value="1"/>
</dbReference>
<keyword evidence="8" id="KW-1185">Reference proteome</keyword>
<feature type="transmembrane region" description="Helical" evidence="5">
    <location>
        <begin position="42"/>
        <end position="67"/>
    </location>
</feature>
<proteinExistence type="predicted"/>
<keyword evidence="4 5" id="KW-0472">Membrane</keyword>
<keyword evidence="2 5" id="KW-0812">Transmembrane</keyword>
<evidence type="ECO:0000256" key="4">
    <source>
        <dbReference type="ARBA" id="ARBA00023136"/>
    </source>
</evidence>
<dbReference type="EMBL" id="JAUCMV010000003">
    <property type="protein sequence ID" value="KAK0409783.1"/>
    <property type="molecule type" value="Genomic_DNA"/>
</dbReference>
<evidence type="ECO:0000256" key="5">
    <source>
        <dbReference type="SAM" id="Phobius"/>
    </source>
</evidence>
<dbReference type="InterPro" id="IPR019430">
    <property type="entry name" value="7TM_GPCR_serpentine_rcpt_Srx"/>
</dbReference>
<name>A0AA39HRX0_9BILA</name>
<feature type="domain" description="G-protein coupled receptors family 1 profile" evidence="6">
    <location>
        <begin position="22"/>
        <end position="241"/>
    </location>
</feature>
<protein>
    <recommendedName>
        <fullName evidence="6">G-protein coupled receptors family 1 profile domain-containing protein</fullName>
    </recommendedName>
</protein>
<dbReference type="Gene3D" id="1.20.1070.10">
    <property type="entry name" value="Rhodopsin 7-helix transmembrane proteins"/>
    <property type="match status" value="1"/>
</dbReference>
<evidence type="ECO:0000256" key="1">
    <source>
        <dbReference type="ARBA" id="ARBA00004370"/>
    </source>
</evidence>
<dbReference type="Pfam" id="PF10328">
    <property type="entry name" value="7TM_GPCR_Srx"/>
    <property type="match status" value="1"/>
</dbReference>
<reference evidence="7" key="1">
    <citation type="submission" date="2023-06" db="EMBL/GenBank/DDBJ databases">
        <title>Genomic analysis of the entomopathogenic nematode Steinernema hermaphroditum.</title>
        <authorList>
            <person name="Schwarz E.M."/>
            <person name="Heppert J.K."/>
            <person name="Baniya A."/>
            <person name="Schwartz H.T."/>
            <person name="Tan C.-H."/>
            <person name="Antoshechkin I."/>
            <person name="Sternberg P.W."/>
            <person name="Goodrich-Blair H."/>
            <person name="Dillman A.R."/>
        </authorList>
    </citation>
    <scope>NUCLEOTIDE SEQUENCE</scope>
    <source>
        <strain evidence="7">PS9179</strain>
        <tissue evidence="7">Whole animal</tissue>
    </source>
</reference>
<evidence type="ECO:0000256" key="2">
    <source>
        <dbReference type="ARBA" id="ARBA00022692"/>
    </source>
</evidence>
<dbReference type="Proteomes" id="UP001175271">
    <property type="component" value="Unassembled WGS sequence"/>
</dbReference>
<accession>A0AA39HRX0</accession>
<feature type="transmembrane region" description="Helical" evidence="5">
    <location>
        <begin position="124"/>
        <end position="142"/>
    </location>
</feature>
<comment type="caution">
    <text evidence="7">The sequence shown here is derived from an EMBL/GenBank/DDBJ whole genome shotgun (WGS) entry which is preliminary data.</text>
</comment>
<sequence>MTYDDNLAASIILVIGLLGAIINLSTALMVFRIKKLNNTFGFMCSGLGMADSALLLFFVCWSAPITYSNYTPVLTTLNRKMGHSILYFWFVSLYYHLIIAANRLIAMFFPINYSHIFSGNRSRIYVLIPWMLALAHMVVYFFDGCDFYFDSTSYLWTFREDTECGRSLAYFIDLIYGCTVMGVTASVDIITFIRLRMYKNKLSKTINHRDRKRNNREIRFFAQSCVTTLMFILMLISFHLFSKYAINKWAMFACTTLAWELTHVTDGLILLLFNSEFWELLKNPSRIIGTSHNSTQLFVNQKLPGISTK</sequence>
<feature type="transmembrane region" description="Helical" evidence="5">
    <location>
        <begin position="87"/>
        <end position="112"/>
    </location>
</feature>
<dbReference type="PANTHER" id="PTHR23017:SF3">
    <property type="entry name" value="G-PROTEIN COUPLED RECEPTORS FAMILY 1 PROFILE DOMAIN-CONTAINING PROTEIN"/>
    <property type="match status" value="1"/>
</dbReference>
<dbReference type="AlphaFoldDB" id="A0AA39HRX0"/>
<evidence type="ECO:0000313" key="8">
    <source>
        <dbReference type="Proteomes" id="UP001175271"/>
    </source>
</evidence>
<feature type="transmembrane region" description="Helical" evidence="5">
    <location>
        <begin position="174"/>
        <end position="197"/>
    </location>
</feature>
<dbReference type="CDD" id="cd00637">
    <property type="entry name" value="7tm_classA_rhodopsin-like"/>
    <property type="match status" value="1"/>
</dbReference>
<dbReference type="InterPro" id="IPR017452">
    <property type="entry name" value="GPCR_Rhodpsn_7TM"/>
</dbReference>
<evidence type="ECO:0000313" key="7">
    <source>
        <dbReference type="EMBL" id="KAK0409783.1"/>
    </source>
</evidence>
<gene>
    <name evidence="7" type="ORF">QR680_004755</name>
</gene>
<dbReference type="GO" id="GO:0016020">
    <property type="term" value="C:membrane"/>
    <property type="evidence" value="ECO:0007669"/>
    <property type="project" value="UniProtKB-SubCell"/>
</dbReference>
<feature type="transmembrane region" description="Helical" evidence="5">
    <location>
        <begin position="6"/>
        <end position="30"/>
    </location>
</feature>
<evidence type="ECO:0000259" key="6">
    <source>
        <dbReference type="PROSITE" id="PS50262"/>
    </source>
</evidence>
<feature type="transmembrane region" description="Helical" evidence="5">
    <location>
        <begin position="218"/>
        <end position="238"/>
    </location>
</feature>
<dbReference type="PROSITE" id="PS50262">
    <property type="entry name" value="G_PROTEIN_RECEP_F1_2"/>
    <property type="match status" value="1"/>
</dbReference>
<comment type="subcellular location">
    <subcellularLocation>
        <location evidence="1">Membrane</location>
    </subcellularLocation>
</comment>
<evidence type="ECO:0000256" key="3">
    <source>
        <dbReference type="ARBA" id="ARBA00022989"/>
    </source>
</evidence>